<dbReference type="InterPro" id="IPR036051">
    <property type="entry name" value="KRAB_dom_sf"/>
</dbReference>
<feature type="domain" description="C2H2-type" evidence="12">
    <location>
        <begin position="426"/>
        <end position="453"/>
    </location>
</feature>
<dbReference type="FunFam" id="3.30.160.60:FF:000005">
    <property type="entry name" value="Zinc finger protein 14 homolog"/>
    <property type="match status" value="1"/>
</dbReference>
<dbReference type="SUPFAM" id="SSF57667">
    <property type="entry name" value="beta-beta-alpha zinc fingers"/>
    <property type="match status" value="4"/>
</dbReference>
<proteinExistence type="predicted"/>
<feature type="region of interest" description="Disordered" evidence="11">
    <location>
        <begin position="477"/>
        <end position="517"/>
    </location>
</feature>
<feature type="region of interest" description="Disordered" evidence="11">
    <location>
        <begin position="159"/>
        <end position="206"/>
    </location>
</feature>
<dbReference type="GO" id="GO:0006355">
    <property type="term" value="P:regulation of DNA-templated transcription"/>
    <property type="evidence" value="ECO:0007669"/>
    <property type="project" value="InterPro"/>
</dbReference>
<evidence type="ECO:0000256" key="9">
    <source>
        <dbReference type="PROSITE-ProRule" id="PRU00042"/>
    </source>
</evidence>
<sequence>MAAPWEPAAQMLPWDRAVLPPPPGLFWTLPKPGCETASRRQAPEVSLWTVLAALQAVERKVDVHTGQLRRLERRADLAERKISGTEKRVTDFSPHLDALGRLIQAYGQLHKRLDHMEELLKNYSCWVLNFPPGARGEASQVPVNFGNVSVYCSEQEWEDLNSGPKEQQKTEESLVSRGCTTSKPDSLSPMEGGAPLSGEPRGHPGEAEDVLQDRAEAAILLPTSAPAETEPGNLGQFSLSLGSSEEGVSPSLEEGLMRVDSRTAALQQSAETGGDVANFTTIVVQEGVLPGEAPYVCPDCGRSFLYEEQCALHQQSHLRVSPDPGDGPAQRPQPGVRAYTCPDCGRWFPHQASLSKHRLWHTGERPHTCAECKKTFRLKINLHLHERTHAVAKKPGYYICGQCGRTFNHHSNFLRHQMIHTGERPYACGECGKTFIRKEHLATHGRLHTGERPYRCPLCPKSFTRKQHLVGHQRLHEGEAIWPEDHPTQREGRGQPGGAGVQADAVEAVPGQETYPP</sequence>
<feature type="domain" description="C2H2-type" evidence="12">
    <location>
        <begin position="398"/>
        <end position="425"/>
    </location>
</feature>
<evidence type="ECO:0000256" key="2">
    <source>
        <dbReference type="ARBA" id="ARBA00022723"/>
    </source>
</evidence>
<keyword evidence="3" id="KW-0677">Repeat</keyword>
<comment type="caution">
    <text evidence="13">The sequence shown here is derived from an EMBL/GenBank/DDBJ whole genome shotgun (WGS) entry which is preliminary data.</text>
</comment>
<dbReference type="GO" id="GO:0008270">
    <property type="term" value="F:zinc ion binding"/>
    <property type="evidence" value="ECO:0007669"/>
    <property type="project" value="UniProtKB-KW"/>
</dbReference>
<comment type="subcellular location">
    <subcellularLocation>
        <location evidence="1">Nucleus</location>
    </subcellularLocation>
</comment>
<dbReference type="Proteomes" id="UP001474421">
    <property type="component" value="Unassembled WGS sequence"/>
</dbReference>
<dbReference type="AlphaFoldDB" id="A0AAW1B1S0"/>
<dbReference type="PANTHER" id="PTHR47772:SF8">
    <property type="entry name" value="C2H2-TYPE DOMAIN-CONTAINING PROTEIN"/>
    <property type="match status" value="1"/>
</dbReference>
<feature type="domain" description="C2H2-type" evidence="12">
    <location>
        <begin position="339"/>
        <end position="366"/>
    </location>
</feature>
<evidence type="ECO:0000259" key="12">
    <source>
        <dbReference type="PROSITE" id="PS50157"/>
    </source>
</evidence>
<feature type="domain" description="C2H2-type" evidence="12">
    <location>
        <begin position="454"/>
        <end position="481"/>
    </location>
</feature>
<keyword evidence="7" id="KW-0804">Transcription</keyword>
<dbReference type="PROSITE" id="PS00028">
    <property type="entry name" value="ZINC_FINGER_C2H2_1"/>
    <property type="match status" value="6"/>
</dbReference>
<keyword evidence="6" id="KW-0805">Transcription regulation</keyword>
<dbReference type="GO" id="GO:0005634">
    <property type="term" value="C:nucleus"/>
    <property type="evidence" value="ECO:0007669"/>
    <property type="project" value="UniProtKB-SubCell"/>
</dbReference>
<evidence type="ECO:0000256" key="10">
    <source>
        <dbReference type="SAM" id="Coils"/>
    </source>
</evidence>
<dbReference type="Pfam" id="PF00096">
    <property type="entry name" value="zf-C2H2"/>
    <property type="match status" value="4"/>
</dbReference>
<gene>
    <name evidence="13" type="ORF">NXF25_019315</name>
</gene>
<keyword evidence="4 9" id="KW-0863">Zinc-finger</keyword>
<keyword evidence="5" id="KW-0862">Zinc</keyword>
<dbReference type="InterPro" id="IPR013087">
    <property type="entry name" value="Znf_C2H2_type"/>
</dbReference>
<dbReference type="SMART" id="SM00355">
    <property type="entry name" value="ZnF_C2H2"/>
    <property type="match status" value="6"/>
</dbReference>
<feature type="coiled-coil region" evidence="10">
    <location>
        <begin position="54"/>
        <end position="88"/>
    </location>
</feature>
<keyword evidence="14" id="KW-1185">Reference proteome</keyword>
<feature type="compositionally biased region" description="Basic and acidic residues" evidence="11">
    <location>
        <begin position="477"/>
        <end position="493"/>
    </location>
</feature>
<dbReference type="FunFam" id="3.30.160.60:FF:000358">
    <property type="entry name" value="zinc finger protein 24"/>
    <property type="match status" value="1"/>
</dbReference>
<keyword evidence="2" id="KW-0479">Metal-binding</keyword>
<dbReference type="InterPro" id="IPR050636">
    <property type="entry name" value="C2H2-ZF_domain-containing"/>
</dbReference>
<organism evidence="13 14">
    <name type="scientific">Crotalus adamanteus</name>
    <name type="common">Eastern diamondback rattlesnake</name>
    <dbReference type="NCBI Taxonomy" id="8729"/>
    <lineage>
        <taxon>Eukaryota</taxon>
        <taxon>Metazoa</taxon>
        <taxon>Chordata</taxon>
        <taxon>Craniata</taxon>
        <taxon>Vertebrata</taxon>
        <taxon>Euteleostomi</taxon>
        <taxon>Lepidosauria</taxon>
        <taxon>Squamata</taxon>
        <taxon>Bifurcata</taxon>
        <taxon>Unidentata</taxon>
        <taxon>Episquamata</taxon>
        <taxon>Toxicofera</taxon>
        <taxon>Serpentes</taxon>
        <taxon>Colubroidea</taxon>
        <taxon>Viperidae</taxon>
        <taxon>Crotalinae</taxon>
        <taxon>Crotalus</taxon>
    </lineage>
</organism>
<dbReference type="FunFam" id="3.30.160.60:FF:000624">
    <property type="entry name" value="zinc finger protein 697"/>
    <property type="match status" value="1"/>
</dbReference>
<reference evidence="13 14" key="1">
    <citation type="journal article" date="2024" name="Proc. Natl. Acad. Sci. U.S.A.">
        <title>The genetic regulatory architecture and epigenomic basis for age-related changes in rattlesnake venom.</title>
        <authorList>
            <person name="Hogan M.P."/>
            <person name="Holding M.L."/>
            <person name="Nystrom G.S."/>
            <person name="Colston T.J."/>
            <person name="Bartlett D.A."/>
            <person name="Mason A.J."/>
            <person name="Ellsworth S.A."/>
            <person name="Rautsaw R.M."/>
            <person name="Lawrence K.C."/>
            <person name="Strickland J.L."/>
            <person name="He B."/>
            <person name="Fraser P."/>
            <person name="Margres M.J."/>
            <person name="Gilbert D.M."/>
            <person name="Gibbs H.L."/>
            <person name="Parkinson C.L."/>
            <person name="Rokyta D.R."/>
        </authorList>
    </citation>
    <scope>NUCLEOTIDE SEQUENCE [LARGE SCALE GENOMIC DNA]</scope>
    <source>
        <strain evidence="13">DRR0105</strain>
    </source>
</reference>
<dbReference type="PROSITE" id="PS50157">
    <property type="entry name" value="ZINC_FINGER_C2H2_2"/>
    <property type="match status" value="6"/>
</dbReference>
<evidence type="ECO:0000256" key="11">
    <source>
        <dbReference type="SAM" id="MobiDB-lite"/>
    </source>
</evidence>
<dbReference type="FunFam" id="3.30.160.60:FF:000446">
    <property type="entry name" value="Zinc finger protein"/>
    <property type="match status" value="2"/>
</dbReference>
<protein>
    <submittedName>
        <fullName evidence="13">Zinc finger protein</fullName>
    </submittedName>
</protein>
<keyword evidence="8" id="KW-0539">Nucleus</keyword>
<dbReference type="PANTHER" id="PTHR47772">
    <property type="entry name" value="ZINC FINGER PROTEIN 200"/>
    <property type="match status" value="1"/>
</dbReference>
<feature type="domain" description="C2H2-type" evidence="12">
    <location>
        <begin position="295"/>
        <end position="322"/>
    </location>
</feature>
<evidence type="ECO:0000256" key="3">
    <source>
        <dbReference type="ARBA" id="ARBA00022737"/>
    </source>
</evidence>
<name>A0AAW1B1S0_CROAD</name>
<dbReference type="InterPro" id="IPR036236">
    <property type="entry name" value="Znf_C2H2_sf"/>
</dbReference>
<evidence type="ECO:0000256" key="6">
    <source>
        <dbReference type="ARBA" id="ARBA00023015"/>
    </source>
</evidence>
<feature type="domain" description="C2H2-type" evidence="12">
    <location>
        <begin position="367"/>
        <end position="394"/>
    </location>
</feature>
<evidence type="ECO:0000313" key="13">
    <source>
        <dbReference type="EMBL" id="KAK9395954.1"/>
    </source>
</evidence>
<dbReference type="EMBL" id="JAOTOJ010000008">
    <property type="protein sequence ID" value="KAK9395954.1"/>
    <property type="molecule type" value="Genomic_DNA"/>
</dbReference>
<keyword evidence="10" id="KW-0175">Coiled coil</keyword>
<evidence type="ECO:0000256" key="5">
    <source>
        <dbReference type="ARBA" id="ARBA00022833"/>
    </source>
</evidence>
<accession>A0AAW1B1S0</accession>
<evidence type="ECO:0000313" key="14">
    <source>
        <dbReference type="Proteomes" id="UP001474421"/>
    </source>
</evidence>
<evidence type="ECO:0000256" key="7">
    <source>
        <dbReference type="ARBA" id="ARBA00023163"/>
    </source>
</evidence>
<evidence type="ECO:0000256" key="8">
    <source>
        <dbReference type="ARBA" id="ARBA00023242"/>
    </source>
</evidence>
<dbReference type="SUPFAM" id="SSF109640">
    <property type="entry name" value="KRAB domain (Kruppel-associated box)"/>
    <property type="match status" value="1"/>
</dbReference>
<evidence type="ECO:0000256" key="1">
    <source>
        <dbReference type="ARBA" id="ARBA00004123"/>
    </source>
</evidence>
<evidence type="ECO:0000256" key="4">
    <source>
        <dbReference type="ARBA" id="ARBA00022771"/>
    </source>
</evidence>
<dbReference type="Gene3D" id="3.30.160.60">
    <property type="entry name" value="Classic Zinc Finger"/>
    <property type="match status" value="5"/>
</dbReference>